<dbReference type="PROSITE" id="PS51257">
    <property type="entry name" value="PROKAR_LIPOPROTEIN"/>
    <property type="match status" value="1"/>
</dbReference>
<sequence length="256" mass="28959">MKLKKLLFASAMSLAACGILQAQNTQVIAHRGFWKTDGSAQNSIAALVKADSIHCYGSEFDVWLTADNKLIVDHDGVFKGVRMETSTEKDCTSITLDNGENLPTLQQYLDKAKGLKTRLILELKAHKTPERETLAVEQIVKMIKDMGLEKRTEYITFSRHATKEFIRLAPKGTPVYYLEGDLNPQELKDMGCAGPDYHFSVFKKHPEWIKECHDLGMKVNAWTVNDAKDMEWLISQGVDFITTNEPVLLQEILKKK</sequence>
<organism evidence="3 5">
    <name type="scientific">Bacteroides cellulosilyticus</name>
    <dbReference type="NCBI Taxonomy" id="246787"/>
    <lineage>
        <taxon>Bacteria</taxon>
        <taxon>Pseudomonadati</taxon>
        <taxon>Bacteroidota</taxon>
        <taxon>Bacteroidia</taxon>
        <taxon>Bacteroidales</taxon>
        <taxon>Bacteroidaceae</taxon>
        <taxon>Bacteroides</taxon>
    </lineage>
</organism>
<dbReference type="InterPro" id="IPR017946">
    <property type="entry name" value="PLC-like_Pdiesterase_TIM-brl"/>
</dbReference>
<dbReference type="EMBL" id="VVYX01000030">
    <property type="protein sequence ID" value="KAA5415473.1"/>
    <property type="molecule type" value="Genomic_DNA"/>
</dbReference>
<evidence type="ECO:0000313" key="4">
    <source>
        <dbReference type="EMBL" id="KAA5415473.1"/>
    </source>
</evidence>
<dbReference type="InterPro" id="IPR030395">
    <property type="entry name" value="GP_PDE_dom"/>
</dbReference>
<keyword evidence="1" id="KW-0732">Signal</keyword>
<gene>
    <name evidence="3" type="ORF">BcellWH2_05260</name>
    <name evidence="4" type="ORF">F2Y87_21095</name>
</gene>
<evidence type="ECO:0000313" key="5">
    <source>
        <dbReference type="Proteomes" id="UP000061809"/>
    </source>
</evidence>
<reference evidence="4 6" key="2">
    <citation type="journal article" date="2019" name="Nat. Med.">
        <title>A library of human gut bacterial isolates paired with longitudinal multiomics data enables mechanistic microbiome research.</title>
        <authorList>
            <person name="Poyet M."/>
            <person name="Groussin M."/>
            <person name="Gibbons S.M."/>
            <person name="Avila-Pacheco J."/>
            <person name="Jiang X."/>
            <person name="Kearney S.M."/>
            <person name="Perrotta A.R."/>
            <person name="Berdy B."/>
            <person name="Zhao S."/>
            <person name="Lieberman T.D."/>
            <person name="Swanson P.K."/>
            <person name="Smith M."/>
            <person name="Roesemann S."/>
            <person name="Alexander J.E."/>
            <person name="Rich S.A."/>
            <person name="Livny J."/>
            <person name="Vlamakis H."/>
            <person name="Clish C."/>
            <person name="Bullock K."/>
            <person name="Deik A."/>
            <person name="Scott J."/>
            <person name="Pierce K.A."/>
            <person name="Xavier R.J."/>
            <person name="Alm E.J."/>
        </authorList>
    </citation>
    <scope>NUCLEOTIDE SEQUENCE [LARGE SCALE GENOMIC DNA]</scope>
    <source>
        <strain evidence="4 6">BIOML-A8</strain>
    </source>
</reference>
<proteinExistence type="predicted"/>
<feature type="chain" id="PRO_5033234773" evidence="1">
    <location>
        <begin position="23"/>
        <end position="256"/>
    </location>
</feature>
<feature type="domain" description="GP-PDE" evidence="2">
    <location>
        <begin position="25"/>
        <end position="253"/>
    </location>
</feature>
<dbReference type="Proteomes" id="UP000061809">
    <property type="component" value="Chromosome"/>
</dbReference>
<dbReference type="Proteomes" id="UP000482653">
    <property type="component" value="Unassembled WGS sequence"/>
</dbReference>
<dbReference type="RefSeq" id="WP_029428193.1">
    <property type="nucleotide sequence ID" value="NZ_CP012801.1"/>
</dbReference>
<evidence type="ECO:0000259" key="2">
    <source>
        <dbReference type="PROSITE" id="PS51704"/>
    </source>
</evidence>
<dbReference type="PANTHER" id="PTHR46211">
    <property type="entry name" value="GLYCEROPHOSPHORYL DIESTER PHOSPHODIESTERASE"/>
    <property type="match status" value="1"/>
</dbReference>
<dbReference type="SUPFAM" id="SSF51695">
    <property type="entry name" value="PLC-like phosphodiesterases"/>
    <property type="match status" value="1"/>
</dbReference>
<dbReference type="AlphaFoldDB" id="A0A0P0FWB2"/>
<evidence type="ECO:0000313" key="6">
    <source>
        <dbReference type="Proteomes" id="UP000482653"/>
    </source>
</evidence>
<evidence type="ECO:0000256" key="1">
    <source>
        <dbReference type="SAM" id="SignalP"/>
    </source>
</evidence>
<feature type="signal peptide" evidence="1">
    <location>
        <begin position="1"/>
        <end position="22"/>
    </location>
</feature>
<dbReference type="GO" id="GO:0006629">
    <property type="term" value="P:lipid metabolic process"/>
    <property type="evidence" value="ECO:0007669"/>
    <property type="project" value="InterPro"/>
</dbReference>
<dbReference type="PATRIC" id="fig|246787.4.peg.5431"/>
<dbReference type="PROSITE" id="PS51704">
    <property type="entry name" value="GP_PDE"/>
    <property type="match status" value="1"/>
</dbReference>
<name>A0A0P0FWB2_9BACE</name>
<accession>A0A0P0FWB2</accession>
<evidence type="ECO:0000313" key="3">
    <source>
        <dbReference type="EMBL" id="ALJ62462.1"/>
    </source>
</evidence>
<dbReference type="GO" id="GO:0008081">
    <property type="term" value="F:phosphoric diester hydrolase activity"/>
    <property type="evidence" value="ECO:0007669"/>
    <property type="project" value="InterPro"/>
</dbReference>
<dbReference type="KEGG" id="bcel:BcellWH2_05260"/>
<dbReference type="Pfam" id="PF03009">
    <property type="entry name" value="GDPD"/>
    <property type="match status" value="1"/>
</dbReference>
<dbReference type="Gene3D" id="3.20.20.190">
    <property type="entry name" value="Phosphatidylinositol (PI) phosphodiesterase"/>
    <property type="match status" value="1"/>
</dbReference>
<reference evidence="3 5" key="1">
    <citation type="journal article" date="2015" name="Science">
        <title>Genetic determinants of in vivo fitness and diet responsiveness in multiple human gut Bacteroides.</title>
        <authorList>
            <person name="Wu M."/>
            <person name="McNulty N.P."/>
            <person name="Rodionov D.A."/>
            <person name="Khoroshkin M.S."/>
            <person name="Griffin N.W."/>
            <person name="Cheng J."/>
            <person name="Latreille P."/>
            <person name="Kerstetter R.A."/>
            <person name="Terrapon N."/>
            <person name="Henrissat B."/>
            <person name="Osterman A.L."/>
            <person name="Gordon J.I."/>
        </authorList>
    </citation>
    <scope>NUCLEOTIDE SEQUENCE [LARGE SCALE GENOMIC DNA]</scope>
    <source>
        <strain evidence="3 5">WH2</strain>
    </source>
</reference>
<dbReference type="PANTHER" id="PTHR46211:SF1">
    <property type="entry name" value="GLYCEROPHOSPHODIESTER PHOSPHODIESTERASE, CYTOPLASMIC"/>
    <property type="match status" value="1"/>
</dbReference>
<protein>
    <submittedName>
        <fullName evidence="3 4">Glycerophosphodiester phosphodiesterase</fullName>
    </submittedName>
</protein>
<dbReference type="EMBL" id="CP012801">
    <property type="protein sequence ID" value="ALJ62462.1"/>
    <property type="molecule type" value="Genomic_DNA"/>
</dbReference>